<reference evidence="8 9" key="1">
    <citation type="submission" date="2019-09" db="EMBL/GenBank/DDBJ databases">
        <title>Bird 10,000 Genomes (B10K) Project - Family phase.</title>
        <authorList>
            <person name="Zhang G."/>
        </authorList>
    </citation>
    <scope>NUCLEOTIDE SEQUENCE [LARGE SCALE GENOMIC DNA]</scope>
    <source>
        <strain evidence="8">B10K-DU-012-41</strain>
    </source>
</reference>
<evidence type="ECO:0000313" key="8">
    <source>
        <dbReference type="EMBL" id="NXT66541.1"/>
    </source>
</evidence>
<name>A0A7L3EEY9_9PASS</name>
<dbReference type="PANTHER" id="PTHR23031:SF5">
    <property type="entry name" value="RHOPHILIN-2-RELATED"/>
    <property type="match status" value="1"/>
</dbReference>
<organism evidence="8 9">
    <name type="scientific">Chaetops frenatus</name>
    <name type="common">Rufous rock-jumper</name>
    <dbReference type="NCBI Taxonomy" id="221966"/>
    <lineage>
        <taxon>Eukaryota</taxon>
        <taxon>Metazoa</taxon>
        <taxon>Chordata</taxon>
        <taxon>Craniata</taxon>
        <taxon>Vertebrata</taxon>
        <taxon>Euteleostomi</taxon>
        <taxon>Archelosauria</taxon>
        <taxon>Archosauria</taxon>
        <taxon>Dinosauria</taxon>
        <taxon>Saurischia</taxon>
        <taxon>Theropoda</taxon>
        <taxon>Coelurosauria</taxon>
        <taxon>Aves</taxon>
        <taxon>Neognathae</taxon>
        <taxon>Neoaves</taxon>
        <taxon>Telluraves</taxon>
        <taxon>Australaves</taxon>
        <taxon>Passeriformes</taxon>
        <taxon>Picathartidae</taxon>
        <taxon>Chaetops</taxon>
    </lineage>
</organism>
<dbReference type="SMART" id="SM01041">
    <property type="entry name" value="BRO1"/>
    <property type="match status" value="1"/>
</dbReference>
<evidence type="ECO:0000256" key="2">
    <source>
        <dbReference type="ARBA" id="ARBA00044090"/>
    </source>
</evidence>
<feature type="non-terminal residue" evidence="8">
    <location>
        <position position="673"/>
    </location>
</feature>
<dbReference type="InterPro" id="IPR036274">
    <property type="entry name" value="HR1_rpt_sf"/>
</dbReference>
<dbReference type="GO" id="GO:0051497">
    <property type="term" value="P:negative regulation of stress fiber assembly"/>
    <property type="evidence" value="ECO:0007669"/>
    <property type="project" value="TreeGrafter"/>
</dbReference>
<evidence type="ECO:0000256" key="3">
    <source>
        <dbReference type="ARBA" id="ARBA00044320"/>
    </source>
</evidence>
<keyword evidence="4" id="KW-0175">Coiled coil</keyword>
<dbReference type="InterPro" id="IPR036034">
    <property type="entry name" value="PDZ_sf"/>
</dbReference>
<evidence type="ECO:0000259" key="5">
    <source>
        <dbReference type="PROSITE" id="PS50106"/>
    </source>
</evidence>
<dbReference type="Proteomes" id="UP000563107">
    <property type="component" value="Unassembled WGS sequence"/>
</dbReference>
<dbReference type="FunFam" id="1.10.287.160:FF:000007">
    <property type="entry name" value="Rhophilin-2"/>
    <property type="match status" value="1"/>
</dbReference>
<dbReference type="PROSITE" id="PS51860">
    <property type="entry name" value="REM_1"/>
    <property type="match status" value="1"/>
</dbReference>
<dbReference type="CDD" id="cd06712">
    <property type="entry name" value="PDZ_rhophilin-like"/>
    <property type="match status" value="1"/>
</dbReference>
<dbReference type="SUPFAM" id="SSF50156">
    <property type="entry name" value="PDZ domain-like"/>
    <property type="match status" value="1"/>
</dbReference>
<dbReference type="Pfam" id="PF03097">
    <property type="entry name" value="BRO1"/>
    <property type="match status" value="1"/>
</dbReference>
<dbReference type="GO" id="GO:0007165">
    <property type="term" value="P:signal transduction"/>
    <property type="evidence" value="ECO:0007669"/>
    <property type="project" value="InterPro"/>
</dbReference>
<dbReference type="PROSITE" id="PS50106">
    <property type="entry name" value="PDZ"/>
    <property type="match status" value="1"/>
</dbReference>
<dbReference type="SMART" id="SM00742">
    <property type="entry name" value="Hr1"/>
    <property type="match status" value="1"/>
</dbReference>
<dbReference type="InterPro" id="IPR004328">
    <property type="entry name" value="BRO1_dom"/>
</dbReference>
<feature type="domain" description="PDZ" evidence="5">
    <location>
        <begin position="506"/>
        <end position="570"/>
    </location>
</feature>
<dbReference type="AlphaFoldDB" id="A0A7L3EEY9"/>
<dbReference type="Pfam" id="PF00595">
    <property type="entry name" value="PDZ"/>
    <property type="match status" value="1"/>
</dbReference>
<keyword evidence="9" id="KW-1185">Reference proteome</keyword>
<evidence type="ECO:0000259" key="7">
    <source>
        <dbReference type="PROSITE" id="PS51860"/>
    </source>
</evidence>
<protein>
    <recommendedName>
        <fullName evidence="2">Rhophilin-2</fullName>
    </recommendedName>
    <alternativeName>
        <fullName evidence="3">GTP-Rho-binding protein 2</fullName>
    </alternativeName>
</protein>
<feature type="domain" description="BRO1" evidence="6">
    <location>
        <begin position="88"/>
        <end position="450"/>
    </location>
</feature>
<evidence type="ECO:0000256" key="4">
    <source>
        <dbReference type="PROSITE-ProRule" id="PRU01207"/>
    </source>
</evidence>
<sequence>GCNPLAETGRSKLQNQRAVLNQQILRAVRMRAGAENLLRATTNNKVREQVLLELSFVNSDLQILKEELEGLNISVEVYQNAEETFSIPLVPLGLKETKDVDLTLPLKDFILEHYSQDSSEYEDEIADLMDLRQACRTPSRDDAGIEMLISYFLQLGYVEDRFFPPTRHIGVLFTWYDSFTGVPVCQQNLLLEKASVLFNIGALYTQIGTRCNRQTQAGLENAVDAFQKAAGTHLKILERSSCKCPQSYSDETFTHTPSYDMSPAMLNVLVKMMLAQARECVFEQIGLSGIRNEFFTLVKMTQEVAKVGEVYMLVNAAMNQEPVKENIPYSWSKLAQIKSDHYKALAHYFIATILCDHELQPGDDENQQEKALSQLYDYVPEGLMVLAVLKDKVQRKQLGKAHLRKAIVNHEEALRVCGLCKKLRNIEVLQEVLTAAHKRSLLKYAQQETEDDFLNLIQAPDILPKAEHKIEAIAPQFSKVKVKDFFHKLGPPTVFSAKQRWTAPRTIHLHHEAEELGFSLKGGSPVQVYCLDPVCSAASAGLKEGDYIVSVGGMDCKWLGVKEVLERLKSVEKQPMELEVISCQDTAASLHSKSATYSMGMQKTYSLICLAMDEDKIDQTKKTPLKLPFRSWGTKNRQKAASTLCLPSAVAGSSQIKKKLSPFTLLNTESSLY</sequence>
<dbReference type="InterPro" id="IPR047138">
    <property type="entry name" value="RHPN1_2"/>
</dbReference>
<comment type="caution">
    <text evidence="8">The sequence shown here is derived from an EMBL/GenBank/DDBJ whole genome shotgun (WGS) entry which is preliminary data.</text>
</comment>
<dbReference type="SUPFAM" id="SSF46585">
    <property type="entry name" value="HR1 repeat"/>
    <property type="match status" value="1"/>
</dbReference>
<dbReference type="InterPro" id="IPR049603">
    <property type="entry name" value="Rhophilin-2_HR1"/>
</dbReference>
<feature type="domain" description="REM-1" evidence="7">
    <location>
        <begin position="3"/>
        <end position="77"/>
    </location>
</feature>
<dbReference type="InterPro" id="IPR011072">
    <property type="entry name" value="HR1_rho-bd"/>
</dbReference>
<dbReference type="FunFam" id="1.25.40.280:FF:000003">
    <property type="entry name" value="RHPN1 isoform 1"/>
    <property type="match status" value="1"/>
</dbReference>
<gene>
    <name evidence="8" type="primary">Rhpn2</name>
    <name evidence="8" type="ORF">CHAFRE_R03701</name>
</gene>
<evidence type="ECO:0000256" key="1">
    <source>
        <dbReference type="ARBA" id="ARBA00010369"/>
    </source>
</evidence>
<dbReference type="SMART" id="SM00228">
    <property type="entry name" value="PDZ"/>
    <property type="match status" value="1"/>
</dbReference>
<comment type="similarity">
    <text evidence="1">Belongs to the RHPN family.</text>
</comment>
<dbReference type="EMBL" id="VZTR01017687">
    <property type="protein sequence ID" value="NXT66541.1"/>
    <property type="molecule type" value="Genomic_DNA"/>
</dbReference>
<dbReference type="CDD" id="cd11634">
    <property type="entry name" value="HR1_Rhophilin-2"/>
    <property type="match status" value="1"/>
</dbReference>
<accession>A0A7L3EEY9</accession>
<dbReference type="PROSITE" id="PS51180">
    <property type="entry name" value="BRO1"/>
    <property type="match status" value="1"/>
</dbReference>
<dbReference type="InterPro" id="IPR001478">
    <property type="entry name" value="PDZ"/>
</dbReference>
<dbReference type="Pfam" id="PF02185">
    <property type="entry name" value="HR1"/>
    <property type="match status" value="1"/>
</dbReference>
<evidence type="ECO:0000259" key="6">
    <source>
        <dbReference type="PROSITE" id="PS51180"/>
    </source>
</evidence>
<proteinExistence type="inferred from homology"/>
<dbReference type="InterPro" id="IPR038499">
    <property type="entry name" value="BRO1_sf"/>
</dbReference>
<dbReference type="Gene3D" id="1.25.40.280">
    <property type="entry name" value="alix/aip1 like domains"/>
    <property type="match status" value="1"/>
</dbReference>
<dbReference type="PANTHER" id="PTHR23031">
    <property type="entry name" value="RHOPHILIN"/>
    <property type="match status" value="1"/>
</dbReference>
<evidence type="ECO:0000313" key="9">
    <source>
        <dbReference type="Proteomes" id="UP000563107"/>
    </source>
</evidence>
<feature type="non-terminal residue" evidence="8">
    <location>
        <position position="1"/>
    </location>
</feature>
<dbReference type="Gene3D" id="2.30.42.10">
    <property type="match status" value="1"/>
</dbReference>
<dbReference type="Gene3D" id="1.10.287.160">
    <property type="entry name" value="HR1 repeat"/>
    <property type="match status" value="1"/>
</dbReference>